<feature type="domain" description="Telomere ends associated middle" evidence="2">
    <location>
        <begin position="1761"/>
        <end position="1915"/>
    </location>
</feature>
<organism evidence="4 5">
    <name type="scientific">Drosophila guanche</name>
    <name type="common">Fruit fly</name>
    <dbReference type="NCBI Taxonomy" id="7266"/>
    <lineage>
        <taxon>Eukaryota</taxon>
        <taxon>Metazoa</taxon>
        <taxon>Ecdysozoa</taxon>
        <taxon>Arthropoda</taxon>
        <taxon>Hexapoda</taxon>
        <taxon>Insecta</taxon>
        <taxon>Pterygota</taxon>
        <taxon>Neoptera</taxon>
        <taxon>Endopterygota</taxon>
        <taxon>Diptera</taxon>
        <taxon>Brachycera</taxon>
        <taxon>Muscomorpha</taxon>
        <taxon>Ephydroidea</taxon>
        <taxon>Drosophilidae</taxon>
        <taxon>Drosophila</taxon>
        <taxon>Sophophora</taxon>
    </lineage>
</organism>
<feature type="compositionally biased region" description="Low complexity" evidence="1">
    <location>
        <begin position="1475"/>
        <end position="1484"/>
    </location>
</feature>
<evidence type="ECO:0000313" key="5">
    <source>
        <dbReference type="Proteomes" id="UP000268350"/>
    </source>
</evidence>
<dbReference type="Pfam" id="PF24236">
    <property type="entry name" value="Tea_helical"/>
    <property type="match status" value="5"/>
</dbReference>
<accession>A0A3B0JRX6</accession>
<dbReference type="EMBL" id="OUUW01000001">
    <property type="protein sequence ID" value="SPP73868.1"/>
    <property type="molecule type" value="Genomic_DNA"/>
</dbReference>
<dbReference type="InterPro" id="IPR054729">
    <property type="entry name" value="Tea_mid"/>
</dbReference>
<protein>
    <recommendedName>
        <fullName evidence="6">Protein telomere ends associated</fullName>
    </recommendedName>
</protein>
<feature type="compositionally biased region" description="Pro residues" evidence="1">
    <location>
        <begin position="2100"/>
        <end position="2114"/>
    </location>
</feature>
<feature type="region of interest" description="Disordered" evidence="1">
    <location>
        <begin position="564"/>
        <end position="607"/>
    </location>
</feature>
<feature type="compositionally biased region" description="Polar residues" evidence="1">
    <location>
        <begin position="970"/>
        <end position="988"/>
    </location>
</feature>
<feature type="domain" description="Telomere ends associated alpha-helical" evidence="3">
    <location>
        <begin position="493"/>
        <end position="557"/>
    </location>
</feature>
<feature type="region of interest" description="Disordered" evidence="1">
    <location>
        <begin position="223"/>
        <end position="246"/>
    </location>
</feature>
<feature type="region of interest" description="Disordered" evidence="1">
    <location>
        <begin position="2068"/>
        <end position="2142"/>
    </location>
</feature>
<feature type="domain" description="Telomere ends associated alpha-helical" evidence="3">
    <location>
        <begin position="21"/>
        <end position="91"/>
    </location>
</feature>
<gene>
    <name evidence="4" type="ORF">DGUA_6G001425</name>
</gene>
<feature type="region of interest" description="Disordered" evidence="1">
    <location>
        <begin position="1465"/>
        <end position="1539"/>
    </location>
</feature>
<dbReference type="InterPro" id="IPR057624">
    <property type="entry name" value="Tea_helical"/>
</dbReference>
<dbReference type="Pfam" id="PF22889">
    <property type="entry name" value="Tea_mid"/>
    <property type="match status" value="1"/>
</dbReference>
<proteinExistence type="predicted"/>
<keyword evidence="5" id="KW-1185">Reference proteome</keyword>
<feature type="domain" description="Telomere ends associated alpha-helical" evidence="3">
    <location>
        <begin position="884"/>
        <end position="948"/>
    </location>
</feature>
<evidence type="ECO:0000256" key="1">
    <source>
        <dbReference type="SAM" id="MobiDB-lite"/>
    </source>
</evidence>
<sequence>MGPKEKPKTKCKQVEKQPVTFQKFSQLIENLPDIAFEVQRDRAANGDADGARKTLDECASWYYHAFYKDASVRERYEFKLRACPQKIRNILLSMPEAEADESTQEFEHETADGVMVEVEKVGEIEHETADGVSVEVEKDFVFPVHFHTFQKYVDMEKIKMLMEHESTSPSTEQHQLMEFYKSFYMFPEKRKTTNIFHGSITTFMPKLLAAGHRIVESAARSLAEHNKETNTVEEPAMHQDPETRNASTCCTPDSDFSIVSFEEFQKYVLNLYDIVWKLKLNDPQYVYMGFEECAHAFYLAFYLSPEIRERCKYTLKPCTSAMSARLLAIPTPEQADKLRQNLPELIKPSPDLERPKSPELVEETVVAPVSFQFFKKYIKNLEEISEQMRSEDGFKNLSNKNCAREYFRLFYSTPEIRERFQFNLKPCPAAVREKLLSLPTSSFIADSVERAAPNEADPAVEKPTQNFPELISPSPDLERPESVEETVVAPVSFQFFKKYIKNLEEISEKMRNEDEFKTLSKENCAREYYRLFYRSPEIRERFQFKLKPCPGAVRENLLSLPSSSIIADSGETPMEEPKATNSSKISQPHPNDRSSLPFTKRAAEPPSENATLEYPVTLQCFSLNINYADMICQLRKTEEENKEKDATILSDYQLMERFYKEFYTDEGIRKKYNYNFNKATPALQLRLLRFAKRVVPSTTKGASSGVSISAIQSRTAPNEADPQISSEPVVVTVCDKSYEFPVTLRTFLKYINYKDIVGKLCNKSNCTDKQFIGRYYRSFYLDQKVRNAFAYKFSERTPPKLLEKLNAFAIPFKGDKNTDKISLTGSSIEVAISAKQSRTAPNEADPTVEKTTQNLPELIKPLPDLEQAEKPKLVEETVVAPVSFQFFKKYIKNLEEISEQMRSEDGFKNLSKENCAREYYRLFYRSPEIRERFQFKLKPCPGAVRENLLSLPSSSIIAVSGETPMEEPKATNSSKISQPHPNDRSSLPFTKRAAEPPSENATLEYPVTLQCFSLNINYADMICQLRKTEEENKEKDATILSDYQLMERFYKEFYTDEGIRKKYNYNFNKATPALQLRLLRFAKRVVPSTTKGASSGVSISAIKSRTAPNEADPQIPSEPIVVTVCDKSYEFPVTLRTFLKYINYKDIVGKLCNKSNCTDKQFIGRYYRSFYLDQKVRNAFAYKFSERTPPKLLEKLNAFAIPFKGDKNTDNISLTRKEAEKCVEPEVQLRNNENIPPQNTISGQSTALSSANDNKSAYMLKGFRYPVTFEVFRRHINYDEIIESALRQTIKDESVLPRLIANPQDPLCIKAFDEFYRRFYIFPHIRKSLSYRFDCGGDPSLMEKLCGHAETLNENAKRWVESAKPPPAEENLITPNGIKYRYPVSFNTFCRSINVDELKVQLANHFSKNKKLKDNNCCMRQLRHYYNSFYTSRRIREMFKYNFDSATPELRAKCLQFAVPITQAREVPPEPQPEPQSEIVPQSEIEPHAEVDPQVEVEPQSEKEPQPEIETQPEIEQQPEIEPQSEMEPQPELDPSSRFASRCVESSVSVLRQNTPDIVRCHAARQAVLDVKQKLNVVHYVPHNLKAYISRHVSCLKRRAVLEKNIIETVRDLNKAAAISDPDSGMDTATKQISGEKNTEGSAVTAAIEVETEKVPGKCPAPSIEVEVATAEKPNTVTIVEQIVWTSKVPESTTSTAERVAEEPCVTDNLGTITSVPAPKEVQTKTTSEVAPSSTAETVNPEASAVNTSNQFLLKQIMGVFEAPREQEQNILYFIHQSHGLKRTIWRILSQLSLEEFCTYTSFHSVEALYDNESRLQRCHQQVVANGHWPLHLHVKLDLLRCLLHSKGVEMPSLELDQLSPKILHWKDLMLHTDFDEIVEQHYEDRTGCRIEDMELLFEERKKLYTSCWTHDQWIRQVPQISQSTEILDSTTPTPAPCVHTEFNDQSTSFVDMDEVAPASQLSDTYTDPLMESQQVKQEKIKFLDKMRGSCLNSQEVQWERIDLDDQIIRLDDSQESLSNLACFAIPKATVVPPLNAEKPPQFPESENTYLSTELAVPETQLAIVQTEEEEEVEETEPEVIVSDAEVEVKHEPEPERVPEPVPEPLPEPVPEPVSVPQQNVRQKDAPALPPSELKRRKHEMHGSNLVAFKKPRVMPEKVPQLRHEFRALPMNAVVRIESVDFNRSIEVEQPTTSMQTIPCQEKEPTVTASQDFATDNTLLASSQLDALLNAPNVTLRKERQPYLKKT</sequence>
<reference evidence="5" key="1">
    <citation type="submission" date="2018-01" db="EMBL/GenBank/DDBJ databases">
        <authorList>
            <person name="Alioto T."/>
            <person name="Alioto T."/>
        </authorList>
    </citation>
    <scope>NUCLEOTIDE SEQUENCE [LARGE SCALE GENOMIC DNA]</scope>
</reference>
<evidence type="ECO:0000259" key="3">
    <source>
        <dbReference type="Pfam" id="PF24236"/>
    </source>
</evidence>
<feature type="domain" description="Telomere ends associated alpha-helical" evidence="3">
    <location>
        <begin position="261"/>
        <end position="326"/>
    </location>
</feature>
<evidence type="ECO:0000313" key="4">
    <source>
        <dbReference type="EMBL" id="SPP73868.1"/>
    </source>
</evidence>
<feature type="domain" description="Telomere ends associated alpha-helical" evidence="3">
    <location>
        <begin position="371"/>
        <end position="435"/>
    </location>
</feature>
<feature type="compositionally biased region" description="Acidic residues" evidence="1">
    <location>
        <begin position="2068"/>
        <end position="2078"/>
    </location>
</feature>
<dbReference type="OrthoDB" id="8065942at2759"/>
<feature type="compositionally biased region" description="Basic and acidic residues" evidence="1">
    <location>
        <begin position="223"/>
        <end position="243"/>
    </location>
</feature>
<feature type="compositionally biased region" description="Polar residues" evidence="1">
    <location>
        <begin position="579"/>
        <end position="597"/>
    </location>
</feature>
<evidence type="ECO:0000259" key="2">
    <source>
        <dbReference type="Pfam" id="PF22889"/>
    </source>
</evidence>
<feature type="compositionally biased region" description="Acidic residues" evidence="1">
    <location>
        <begin position="1511"/>
        <end position="1531"/>
    </location>
</feature>
<feature type="region of interest" description="Disordered" evidence="1">
    <location>
        <begin position="454"/>
        <end position="479"/>
    </location>
</feature>
<evidence type="ECO:0008006" key="6">
    <source>
        <dbReference type="Google" id="ProtNLM"/>
    </source>
</evidence>
<feature type="compositionally biased region" description="Basic and acidic residues" evidence="1">
    <location>
        <begin position="2087"/>
        <end position="2099"/>
    </location>
</feature>
<name>A0A3B0JRX6_DROGU</name>
<dbReference type="Proteomes" id="UP000268350">
    <property type="component" value="Unassembled WGS sequence"/>
</dbReference>
<feature type="region of interest" description="Disordered" evidence="1">
    <location>
        <begin position="961"/>
        <end position="998"/>
    </location>
</feature>
<dbReference type="OMA" id="LKSTIWR"/>